<gene>
    <name evidence="3" type="ORF">NGM29_13620</name>
</gene>
<dbReference type="RefSeq" id="WP_254156873.1">
    <property type="nucleotide sequence ID" value="NZ_CP100355.1"/>
</dbReference>
<dbReference type="Pfam" id="PF07790">
    <property type="entry name" value="Pilin_N"/>
    <property type="match status" value="1"/>
</dbReference>
<dbReference type="KEGG" id="sawl:NGM29_13620"/>
<keyword evidence="1" id="KW-1133">Transmembrane helix</keyword>
<dbReference type="NCBIfam" id="TIGR02537">
    <property type="entry name" value="arch_flag_Nterm"/>
    <property type="match status" value="1"/>
</dbReference>
<evidence type="ECO:0000313" key="4">
    <source>
        <dbReference type="Proteomes" id="UP001056855"/>
    </source>
</evidence>
<organism evidence="3 4">
    <name type="scientific">Natronosalvus rutilus</name>
    <dbReference type="NCBI Taxonomy" id="2953753"/>
    <lineage>
        <taxon>Archaea</taxon>
        <taxon>Methanobacteriati</taxon>
        <taxon>Methanobacteriota</taxon>
        <taxon>Stenosarchaea group</taxon>
        <taxon>Halobacteria</taxon>
        <taxon>Halobacteriales</taxon>
        <taxon>Natrialbaceae</taxon>
        <taxon>Natronosalvus</taxon>
    </lineage>
</organism>
<feature type="transmembrane region" description="Helical" evidence="1">
    <location>
        <begin position="21"/>
        <end position="44"/>
    </location>
</feature>
<dbReference type="Proteomes" id="UP001056855">
    <property type="component" value="Chromosome"/>
</dbReference>
<name>A0A9E7SVA3_9EURY</name>
<dbReference type="InterPro" id="IPR012859">
    <property type="entry name" value="Pilin_N_archaeal"/>
</dbReference>
<evidence type="ECO:0000313" key="3">
    <source>
        <dbReference type="EMBL" id="UTF52811.1"/>
    </source>
</evidence>
<sequence length="145" mass="15107">MDLKKYRSKLIGNESERAVSPVIGVILMVAITVILAAVIAAFVLDLGSSAGGAPVNAVVDSEVDNSSDPGIVTLRVREMGNAEKFELRGDGVSELDDDDVSSLNATGESIELDYGTPGGDTSEISVVAIDGEDESVVETVEINHD</sequence>
<reference evidence="3" key="1">
    <citation type="submission" date="2022-06" db="EMBL/GenBank/DDBJ databases">
        <title>Diverse halophilic archaea isolated from saline environments.</title>
        <authorList>
            <person name="Cui H.-L."/>
        </authorList>
    </citation>
    <scope>NUCLEOTIDE SEQUENCE</scope>
    <source>
        <strain evidence="3">WLHS1</strain>
    </source>
</reference>
<keyword evidence="4" id="KW-1185">Reference proteome</keyword>
<keyword evidence="1" id="KW-0472">Membrane</keyword>
<dbReference type="GeneID" id="73291104"/>
<evidence type="ECO:0000256" key="1">
    <source>
        <dbReference type="SAM" id="Phobius"/>
    </source>
</evidence>
<dbReference type="AlphaFoldDB" id="A0A9E7SVA3"/>
<accession>A0A9E7SVA3</accession>
<protein>
    <submittedName>
        <fullName evidence="3">Type IV pilin N-terminal domain-containing protein</fullName>
    </submittedName>
</protein>
<evidence type="ECO:0000259" key="2">
    <source>
        <dbReference type="Pfam" id="PF07790"/>
    </source>
</evidence>
<keyword evidence="1" id="KW-0812">Transmembrane</keyword>
<feature type="domain" description="Archaeal Type IV pilin N-terminal" evidence="2">
    <location>
        <begin position="17"/>
        <end position="73"/>
    </location>
</feature>
<dbReference type="InterPro" id="IPR013373">
    <property type="entry name" value="Flagellin/pilin_N_arc"/>
</dbReference>
<proteinExistence type="predicted"/>
<dbReference type="EMBL" id="CP100355">
    <property type="protein sequence ID" value="UTF52811.1"/>
    <property type="molecule type" value="Genomic_DNA"/>
</dbReference>